<comment type="similarity">
    <text evidence="2 4">Belongs to the pyridoxal phosphate-binding protein YggS/PROSC family.</text>
</comment>
<accession>A0A368C734</accession>
<dbReference type="PANTHER" id="PTHR10146">
    <property type="entry name" value="PROLINE SYNTHETASE CO-TRANSCRIBED BACTERIAL HOMOLOG PROTEIN"/>
    <property type="match status" value="1"/>
</dbReference>
<evidence type="ECO:0000256" key="3">
    <source>
        <dbReference type="PIRSR" id="PIRSR004848-1"/>
    </source>
</evidence>
<dbReference type="Proteomes" id="UP000252915">
    <property type="component" value="Unassembled WGS sequence"/>
</dbReference>
<evidence type="ECO:0000256" key="2">
    <source>
        <dbReference type="HAMAP-Rule" id="MF_02087"/>
    </source>
</evidence>
<dbReference type="EMBL" id="QOPI01000007">
    <property type="protein sequence ID" value="RCL44914.1"/>
    <property type="molecule type" value="Genomic_DNA"/>
</dbReference>
<protein>
    <recommendedName>
        <fullName evidence="2">Pyridoxal phosphate homeostasis protein</fullName>
        <shortName evidence="2">PLP homeostasis protein</shortName>
    </recommendedName>
</protein>
<dbReference type="FunFam" id="3.20.20.10:FF:000018">
    <property type="entry name" value="Pyridoxal phosphate homeostasis protein"/>
    <property type="match status" value="1"/>
</dbReference>
<feature type="modified residue" description="N6-(pyridoxal phosphate)lysine" evidence="2 3">
    <location>
        <position position="37"/>
    </location>
</feature>
<evidence type="ECO:0000256" key="1">
    <source>
        <dbReference type="ARBA" id="ARBA00022898"/>
    </source>
</evidence>
<dbReference type="Pfam" id="PF01168">
    <property type="entry name" value="Ala_racemase_N"/>
    <property type="match status" value="1"/>
</dbReference>
<comment type="function">
    <text evidence="2">Pyridoxal 5'-phosphate (PLP)-binding protein, which is involved in PLP homeostasis.</text>
</comment>
<reference evidence="6 7" key="1">
    <citation type="journal article" date="2018" name="Microbiome">
        <title>Fine metagenomic profile of the Mediterranean stratified and mixed water columns revealed by assembly and recruitment.</title>
        <authorList>
            <person name="Haro-Moreno J.M."/>
            <person name="Lopez-Perez M."/>
            <person name="De La Torre J.R."/>
            <person name="Picazo A."/>
            <person name="Camacho A."/>
            <person name="Rodriguez-Valera F."/>
        </authorList>
    </citation>
    <scope>NUCLEOTIDE SEQUENCE [LARGE SCALE GENOMIC DNA]</scope>
    <source>
        <strain evidence="6">MED-G78</strain>
    </source>
</reference>
<dbReference type="InterPro" id="IPR011078">
    <property type="entry name" value="PyrdxlP_homeostasis"/>
</dbReference>
<dbReference type="PANTHER" id="PTHR10146:SF14">
    <property type="entry name" value="PYRIDOXAL PHOSPHATE HOMEOSTASIS PROTEIN"/>
    <property type="match status" value="1"/>
</dbReference>
<gene>
    <name evidence="6" type="ORF">DBW92_02045</name>
</gene>
<evidence type="ECO:0000313" key="7">
    <source>
        <dbReference type="Proteomes" id="UP000252915"/>
    </source>
</evidence>
<dbReference type="NCBIfam" id="TIGR00044">
    <property type="entry name" value="YggS family pyridoxal phosphate-dependent enzyme"/>
    <property type="match status" value="1"/>
</dbReference>
<keyword evidence="1 2" id="KW-0663">Pyridoxal phosphate</keyword>
<dbReference type="InterPro" id="IPR001608">
    <property type="entry name" value="Ala_racemase_N"/>
</dbReference>
<proteinExistence type="inferred from homology"/>
<comment type="cofactor">
    <cofactor evidence="3">
        <name>pyridoxal 5'-phosphate</name>
        <dbReference type="ChEBI" id="CHEBI:597326"/>
    </cofactor>
</comment>
<dbReference type="AlphaFoldDB" id="A0A368C734"/>
<organism evidence="6 7">
    <name type="scientific">SAR86 cluster bacterium</name>
    <dbReference type="NCBI Taxonomy" id="2030880"/>
    <lineage>
        <taxon>Bacteria</taxon>
        <taxon>Pseudomonadati</taxon>
        <taxon>Pseudomonadota</taxon>
        <taxon>Gammaproteobacteria</taxon>
        <taxon>SAR86 cluster</taxon>
    </lineage>
</organism>
<name>A0A368C734_9GAMM</name>
<dbReference type="PIRSF" id="PIRSF004848">
    <property type="entry name" value="YBL036c_PLPDEIII"/>
    <property type="match status" value="1"/>
</dbReference>
<evidence type="ECO:0000256" key="4">
    <source>
        <dbReference type="RuleBase" id="RU004514"/>
    </source>
</evidence>
<dbReference type="GO" id="GO:0030170">
    <property type="term" value="F:pyridoxal phosphate binding"/>
    <property type="evidence" value="ECO:0007669"/>
    <property type="project" value="UniProtKB-UniRule"/>
</dbReference>
<comment type="caution">
    <text evidence="6">The sequence shown here is derived from an EMBL/GenBank/DDBJ whole genome shotgun (WGS) entry which is preliminary data.</text>
</comment>
<evidence type="ECO:0000259" key="5">
    <source>
        <dbReference type="Pfam" id="PF01168"/>
    </source>
</evidence>
<dbReference type="Gene3D" id="3.20.20.10">
    <property type="entry name" value="Alanine racemase"/>
    <property type="match status" value="1"/>
</dbReference>
<dbReference type="InterPro" id="IPR029066">
    <property type="entry name" value="PLP-binding_barrel"/>
</dbReference>
<dbReference type="HAMAP" id="MF_02087">
    <property type="entry name" value="PLP_homeostasis"/>
    <property type="match status" value="1"/>
</dbReference>
<evidence type="ECO:0000313" key="6">
    <source>
        <dbReference type="EMBL" id="RCL44914.1"/>
    </source>
</evidence>
<dbReference type="SUPFAM" id="SSF51419">
    <property type="entry name" value="PLP-binding barrel"/>
    <property type="match status" value="1"/>
</dbReference>
<sequence length="228" mass="25622">MHDSVNDSLQSFQRIFLEACSESDVDPKNISIVAVSKKKDVSLIRAVYENGFRDFGENFAQELSEKSNQLKDLDIVWHYIGPIQSNKVKLVAAHAHWVHSIDREKIISKLNSYCSDIQKVMNVCVQVNIDNEASKSGIHPDELLKYSSLVEDQSHLNLKGMMVLPKITSDQTENENVMKKCFALHANLKLAYPNAKTLSMGTTSDFESAIKCGSNMIRVGESIFGKRQ</sequence>
<feature type="domain" description="Alanine racemase N-terminal" evidence="5">
    <location>
        <begin position="31"/>
        <end position="227"/>
    </location>
</feature>